<feature type="compositionally biased region" description="Polar residues" evidence="1">
    <location>
        <begin position="140"/>
        <end position="149"/>
    </location>
</feature>
<feature type="compositionally biased region" description="Basic and acidic residues" evidence="1">
    <location>
        <begin position="118"/>
        <end position="133"/>
    </location>
</feature>
<name>A0A5K1JZB5_9APHY</name>
<feature type="region of interest" description="Disordered" evidence="1">
    <location>
        <begin position="118"/>
        <end position="170"/>
    </location>
</feature>
<keyword evidence="2" id="KW-0812">Transmembrane</keyword>
<keyword evidence="2" id="KW-0472">Membrane</keyword>
<feature type="transmembrane region" description="Helical" evidence="2">
    <location>
        <begin position="47"/>
        <end position="66"/>
    </location>
</feature>
<evidence type="ECO:0000313" key="3">
    <source>
        <dbReference type="EMBL" id="VWO98596.1"/>
    </source>
</evidence>
<gene>
    <name evidence="3" type="primary">P26215</name>
</gene>
<reference evidence="3" key="1">
    <citation type="submission" date="2019-10" db="EMBL/GenBank/DDBJ databases">
        <authorList>
            <person name="Nor Muhammad N."/>
        </authorList>
    </citation>
    <scope>NUCLEOTIDE SEQUENCE</scope>
</reference>
<organism evidence="3">
    <name type="scientific">Ganoderma boninense</name>
    <dbReference type="NCBI Taxonomy" id="34458"/>
    <lineage>
        <taxon>Eukaryota</taxon>
        <taxon>Fungi</taxon>
        <taxon>Dikarya</taxon>
        <taxon>Basidiomycota</taxon>
        <taxon>Agaricomycotina</taxon>
        <taxon>Agaricomycetes</taxon>
        <taxon>Polyporales</taxon>
        <taxon>Polyporaceae</taxon>
        <taxon>Ganoderma</taxon>
    </lineage>
</organism>
<dbReference type="EC" id="3.2.1.15" evidence="3"/>
<evidence type="ECO:0000256" key="2">
    <source>
        <dbReference type="SAM" id="Phobius"/>
    </source>
</evidence>
<dbReference type="EMBL" id="LR727048">
    <property type="protein sequence ID" value="VWO98596.1"/>
    <property type="molecule type" value="Genomic_DNA"/>
</dbReference>
<evidence type="ECO:0000256" key="1">
    <source>
        <dbReference type="SAM" id="MobiDB-lite"/>
    </source>
</evidence>
<dbReference type="GO" id="GO:0004650">
    <property type="term" value="F:polygalacturonase activity"/>
    <property type="evidence" value="ECO:0007669"/>
    <property type="project" value="UniProtKB-EC"/>
</dbReference>
<keyword evidence="3" id="KW-0326">Glycosidase</keyword>
<proteinExistence type="predicted"/>
<sequence length="170" mass="18874">MTLSDIPQSSITVGIIEARTIPIMPRPANFPVPGCYTLAEVPLRNSLGAWIVNCSVATIYFALMLYKFFTGEAFRFELSEATRNPLAKWTEVRRFSPLLYLLIRDGTMYFAIGHGEDSPSKVKTDKTTMRFEHAAPATESLGQENTTSGDSEEGTDSDPMWSQDISEVPV</sequence>
<accession>A0A5K1JZB5</accession>
<keyword evidence="2" id="KW-1133">Transmembrane helix</keyword>
<keyword evidence="3" id="KW-0378">Hydrolase</keyword>
<dbReference type="AlphaFoldDB" id="A0A5K1JZB5"/>
<protein>
    <submittedName>
        <fullName evidence="3">Polygalacturonase (PG) )</fullName>
        <ecNumber evidence="3">3.2.1.15</ecNumber>
    </submittedName>
</protein>